<dbReference type="AlphaFoldDB" id="D1CGW3"/>
<keyword evidence="3" id="KW-1185">Reference proteome</keyword>
<evidence type="ECO:0000256" key="1">
    <source>
        <dbReference type="SAM" id="Phobius"/>
    </source>
</evidence>
<dbReference type="RefSeq" id="WP_012876015.1">
    <property type="nucleotide sequence ID" value="NC_013526.1"/>
</dbReference>
<dbReference type="KEGG" id="ttr:Tter_2081"/>
<dbReference type="HOGENOM" id="CLU_176364_0_0_0"/>
<dbReference type="STRING" id="525904.Tter_2081"/>
<protein>
    <submittedName>
        <fullName evidence="2">Uncharacterized protein</fullName>
    </submittedName>
</protein>
<sequence>MLRKAVGLLLLGTGVIACPCHLPLTLPLLVGLLGGTALGSLLTSNPLIIGLGALAYFVFAIAMGVKLLGSGGGERAAQSQEMDCCSAAPLSAESQQRQEVEDVVHK</sequence>
<keyword evidence="1" id="KW-0472">Membrane</keyword>
<evidence type="ECO:0000313" key="2">
    <source>
        <dbReference type="EMBL" id="ACZ42984.1"/>
    </source>
</evidence>
<dbReference type="EMBL" id="CP001826">
    <property type="protein sequence ID" value="ACZ42984.1"/>
    <property type="molecule type" value="Genomic_DNA"/>
</dbReference>
<keyword evidence="1" id="KW-1133">Transmembrane helix</keyword>
<feature type="transmembrane region" description="Helical" evidence="1">
    <location>
        <begin position="41"/>
        <end position="65"/>
    </location>
</feature>
<reference evidence="3" key="1">
    <citation type="journal article" date="2010" name="Stand. Genomic Sci.">
        <title>Complete genome sequence of 'Thermobaculum terrenum' type strain (YNP1).</title>
        <authorList>
            <person name="Kiss H."/>
            <person name="Cleland D."/>
            <person name="Lapidus A."/>
            <person name="Lucas S."/>
            <person name="Glavina Del Rio T."/>
            <person name="Nolan M."/>
            <person name="Tice H."/>
            <person name="Han C."/>
            <person name="Goodwin L."/>
            <person name="Pitluck S."/>
            <person name="Liolios K."/>
            <person name="Ivanova N."/>
            <person name="Mavromatis K."/>
            <person name="Ovchinnikova G."/>
            <person name="Pati A."/>
            <person name="Chen A."/>
            <person name="Palaniappan K."/>
            <person name="Land M."/>
            <person name="Hauser L."/>
            <person name="Chang Y."/>
            <person name="Jeffries C."/>
            <person name="Lu M."/>
            <person name="Brettin T."/>
            <person name="Detter J."/>
            <person name="Goker M."/>
            <person name="Tindall B."/>
            <person name="Beck B."/>
            <person name="McDermott T."/>
            <person name="Woyke T."/>
            <person name="Bristow J."/>
            <person name="Eisen J."/>
            <person name="Markowitz V."/>
            <person name="Hugenholtz P."/>
            <person name="Kyrpides N."/>
            <person name="Klenk H."/>
            <person name="Cheng J."/>
        </authorList>
    </citation>
    <scope>NUCLEOTIDE SEQUENCE [LARGE SCALE GENOMIC DNA]</scope>
    <source>
        <strain evidence="3">ATCC BAA-798 / YNP1</strain>
    </source>
</reference>
<name>D1CGW3_THET1</name>
<organism evidence="2 3">
    <name type="scientific">Thermobaculum terrenum (strain ATCC BAA-798 / CCMEE 7001 / YNP1)</name>
    <dbReference type="NCBI Taxonomy" id="525904"/>
    <lineage>
        <taxon>Bacteria</taxon>
        <taxon>Bacillati</taxon>
        <taxon>Chloroflexota</taxon>
        <taxon>Chloroflexia</taxon>
        <taxon>Candidatus Thermobaculales</taxon>
        <taxon>Candidatus Thermobaculaceae</taxon>
        <taxon>Thermobaculum</taxon>
    </lineage>
</organism>
<evidence type="ECO:0000313" key="3">
    <source>
        <dbReference type="Proteomes" id="UP000000323"/>
    </source>
</evidence>
<keyword evidence="1" id="KW-0812">Transmembrane</keyword>
<proteinExistence type="predicted"/>
<dbReference type="Proteomes" id="UP000000323">
    <property type="component" value="Chromosome 2"/>
</dbReference>
<accession>D1CGW3</accession>
<dbReference type="eggNOG" id="ENOG5033D4Q">
    <property type="taxonomic scope" value="Bacteria"/>
</dbReference>
<dbReference type="PROSITE" id="PS51257">
    <property type="entry name" value="PROKAR_LIPOPROTEIN"/>
    <property type="match status" value="1"/>
</dbReference>
<gene>
    <name evidence="2" type="ordered locus">Tter_2081</name>
</gene>